<evidence type="ECO:0000313" key="1">
    <source>
        <dbReference type="EMBL" id="KAA3462597.1"/>
    </source>
</evidence>
<proteinExistence type="predicted"/>
<reference evidence="2" key="1">
    <citation type="journal article" date="2019" name="Plant Biotechnol. J.">
        <title>Genome sequencing of the Australian wild diploid species Gossypium australe highlights disease resistance and delayed gland morphogenesis.</title>
        <authorList>
            <person name="Cai Y."/>
            <person name="Cai X."/>
            <person name="Wang Q."/>
            <person name="Wang P."/>
            <person name="Zhang Y."/>
            <person name="Cai C."/>
            <person name="Xu Y."/>
            <person name="Wang K."/>
            <person name="Zhou Z."/>
            <person name="Wang C."/>
            <person name="Geng S."/>
            <person name="Li B."/>
            <person name="Dong Q."/>
            <person name="Hou Y."/>
            <person name="Wang H."/>
            <person name="Ai P."/>
            <person name="Liu Z."/>
            <person name="Yi F."/>
            <person name="Sun M."/>
            <person name="An G."/>
            <person name="Cheng J."/>
            <person name="Zhang Y."/>
            <person name="Shi Q."/>
            <person name="Xie Y."/>
            <person name="Shi X."/>
            <person name="Chang Y."/>
            <person name="Huang F."/>
            <person name="Chen Y."/>
            <person name="Hong S."/>
            <person name="Mi L."/>
            <person name="Sun Q."/>
            <person name="Zhang L."/>
            <person name="Zhou B."/>
            <person name="Peng R."/>
            <person name="Zhang X."/>
            <person name="Liu F."/>
        </authorList>
    </citation>
    <scope>NUCLEOTIDE SEQUENCE [LARGE SCALE GENOMIC DNA]</scope>
    <source>
        <strain evidence="2">cv. PA1801</strain>
    </source>
</reference>
<protein>
    <submittedName>
        <fullName evidence="1">Reverse transcriptase</fullName>
    </submittedName>
</protein>
<keyword evidence="2" id="KW-1185">Reference proteome</keyword>
<gene>
    <name evidence="1" type="ORF">EPI10_029069</name>
</gene>
<dbReference type="OrthoDB" id="1108262at2759"/>
<comment type="caution">
    <text evidence="1">The sequence shown here is derived from an EMBL/GenBank/DDBJ whole genome shotgun (WGS) entry which is preliminary data.</text>
</comment>
<name>A0A5B6V0E0_9ROSI</name>
<keyword evidence="1" id="KW-0695">RNA-directed DNA polymerase</keyword>
<dbReference type="EMBL" id="SMMG02000009">
    <property type="protein sequence ID" value="KAA3462597.1"/>
    <property type="molecule type" value="Genomic_DNA"/>
</dbReference>
<dbReference type="AlphaFoldDB" id="A0A5B6V0E0"/>
<evidence type="ECO:0000313" key="2">
    <source>
        <dbReference type="Proteomes" id="UP000325315"/>
    </source>
</evidence>
<keyword evidence="1" id="KW-0548">Nucleotidyltransferase</keyword>
<organism evidence="1 2">
    <name type="scientific">Gossypium australe</name>
    <dbReference type="NCBI Taxonomy" id="47621"/>
    <lineage>
        <taxon>Eukaryota</taxon>
        <taxon>Viridiplantae</taxon>
        <taxon>Streptophyta</taxon>
        <taxon>Embryophyta</taxon>
        <taxon>Tracheophyta</taxon>
        <taxon>Spermatophyta</taxon>
        <taxon>Magnoliopsida</taxon>
        <taxon>eudicotyledons</taxon>
        <taxon>Gunneridae</taxon>
        <taxon>Pentapetalae</taxon>
        <taxon>rosids</taxon>
        <taxon>malvids</taxon>
        <taxon>Malvales</taxon>
        <taxon>Malvaceae</taxon>
        <taxon>Malvoideae</taxon>
        <taxon>Gossypium</taxon>
    </lineage>
</organism>
<dbReference type="Proteomes" id="UP000325315">
    <property type="component" value="Unassembled WGS sequence"/>
</dbReference>
<keyword evidence="1" id="KW-0808">Transferase</keyword>
<dbReference type="GO" id="GO:0003964">
    <property type="term" value="F:RNA-directed DNA polymerase activity"/>
    <property type="evidence" value="ECO:0007669"/>
    <property type="project" value="UniProtKB-KW"/>
</dbReference>
<sequence>MKGRYLNDNVLLAQELVNSYIGISCYKCQRFLDFRISLGSGLKLISLNQSNQWLLMVHKILESPKCKNFCRSHLCFANDLLVFTKGNLASIQAIKNVLGLFYQVSILQINSSKSELFNTSLNNFEKLVAFKGYKEDHLDL</sequence>
<accession>A0A5B6V0E0</accession>